<dbReference type="PANTHER" id="PTHR48111">
    <property type="entry name" value="REGULATOR OF RPOS"/>
    <property type="match status" value="1"/>
</dbReference>
<proteinExistence type="predicted"/>
<evidence type="ECO:0000256" key="3">
    <source>
        <dbReference type="ARBA" id="ARBA00023015"/>
    </source>
</evidence>
<dbReference type="PANTHER" id="PTHR48111:SF1">
    <property type="entry name" value="TWO-COMPONENT RESPONSE REGULATOR ORR33"/>
    <property type="match status" value="1"/>
</dbReference>
<dbReference type="GO" id="GO:0000156">
    <property type="term" value="F:phosphorelay response regulator activity"/>
    <property type="evidence" value="ECO:0007669"/>
    <property type="project" value="TreeGrafter"/>
</dbReference>
<evidence type="ECO:0000256" key="5">
    <source>
        <dbReference type="ARBA" id="ARBA00023163"/>
    </source>
</evidence>
<evidence type="ECO:0000256" key="2">
    <source>
        <dbReference type="ARBA" id="ARBA00023012"/>
    </source>
</evidence>
<dbReference type="GO" id="GO:0000976">
    <property type="term" value="F:transcription cis-regulatory region binding"/>
    <property type="evidence" value="ECO:0007669"/>
    <property type="project" value="TreeGrafter"/>
</dbReference>
<keyword evidence="4" id="KW-0238">DNA-binding</keyword>
<dbReference type="Pfam" id="PF00072">
    <property type="entry name" value="Response_reg"/>
    <property type="match status" value="1"/>
</dbReference>
<sequence>MLTSVIPTASVLVVEDEFLVAHELQMILEQARYRVCGQAFSVAEALSLMQHERPDIVLLDIYLQGEQTGLDLARHLDGLNIPFVFISAFANASLIEEAKATRPQGYLVKPFRPQDVLVTLEIAYHRFQTTPPPVAPAPEPPAAPKPAPRPAARH</sequence>
<organism evidence="9 10">
    <name type="scientific">Hymenobacter cellulosilyticus</name>
    <dbReference type="NCBI Taxonomy" id="2932248"/>
    <lineage>
        <taxon>Bacteria</taxon>
        <taxon>Pseudomonadati</taxon>
        <taxon>Bacteroidota</taxon>
        <taxon>Cytophagia</taxon>
        <taxon>Cytophagales</taxon>
        <taxon>Hymenobacteraceae</taxon>
        <taxon>Hymenobacter</taxon>
    </lineage>
</organism>
<gene>
    <name evidence="9" type="ORF">MUN79_20035</name>
</gene>
<evidence type="ECO:0000256" key="6">
    <source>
        <dbReference type="PROSITE-ProRule" id="PRU00169"/>
    </source>
</evidence>
<dbReference type="EMBL" id="CP095046">
    <property type="protein sequence ID" value="UOQ70945.1"/>
    <property type="molecule type" value="Genomic_DNA"/>
</dbReference>
<keyword evidence="1 6" id="KW-0597">Phosphoprotein</keyword>
<keyword evidence="3" id="KW-0805">Transcription regulation</keyword>
<protein>
    <submittedName>
        <fullName evidence="9">Response regulator</fullName>
    </submittedName>
</protein>
<feature type="domain" description="Response regulatory" evidence="8">
    <location>
        <begin position="10"/>
        <end position="124"/>
    </location>
</feature>
<dbReference type="Gene3D" id="3.40.50.2300">
    <property type="match status" value="1"/>
</dbReference>
<dbReference type="Proteomes" id="UP000831796">
    <property type="component" value="Chromosome"/>
</dbReference>
<evidence type="ECO:0000256" key="1">
    <source>
        <dbReference type="ARBA" id="ARBA00022553"/>
    </source>
</evidence>
<feature type="region of interest" description="Disordered" evidence="7">
    <location>
        <begin position="129"/>
        <end position="154"/>
    </location>
</feature>
<evidence type="ECO:0000313" key="9">
    <source>
        <dbReference type="EMBL" id="UOQ70945.1"/>
    </source>
</evidence>
<dbReference type="InterPro" id="IPR011006">
    <property type="entry name" value="CheY-like_superfamily"/>
</dbReference>
<evidence type="ECO:0000256" key="7">
    <source>
        <dbReference type="SAM" id="MobiDB-lite"/>
    </source>
</evidence>
<accession>A0A8T9Q1P5</accession>
<dbReference type="RefSeq" id="WP_244674358.1">
    <property type="nucleotide sequence ID" value="NZ_CP095046.1"/>
</dbReference>
<dbReference type="GO" id="GO:0005829">
    <property type="term" value="C:cytosol"/>
    <property type="evidence" value="ECO:0007669"/>
    <property type="project" value="TreeGrafter"/>
</dbReference>
<dbReference type="AlphaFoldDB" id="A0A8T9Q1P5"/>
<reference evidence="9" key="1">
    <citation type="submission" date="2022-04" db="EMBL/GenBank/DDBJ databases">
        <title>Hymenobacter sp. isolated from the air.</title>
        <authorList>
            <person name="Won M."/>
            <person name="Lee C.-M."/>
            <person name="Woen H.-Y."/>
            <person name="Kwon S.-W."/>
        </authorList>
    </citation>
    <scope>NUCLEOTIDE SEQUENCE</scope>
    <source>
        <strain evidence="9">5116S-3</strain>
    </source>
</reference>
<dbReference type="PROSITE" id="PS50110">
    <property type="entry name" value="RESPONSE_REGULATORY"/>
    <property type="match status" value="1"/>
</dbReference>
<dbReference type="InterPro" id="IPR039420">
    <property type="entry name" value="WalR-like"/>
</dbReference>
<dbReference type="SUPFAM" id="SSF52172">
    <property type="entry name" value="CheY-like"/>
    <property type="match status" value="1"/>
</dbReference>
<dbReference type="SMART" id="SM00448">
    <property type="entry name" value="REC"/>
    <property type="match status" value="1"/>
</dbReference>
<keyword evidence="10" id="KW-1185">Reference proteome</keyword>
<dbReference type="CDD" id="cd17534">
    <property type="entry name" value="REC_DC-like"/>
    <property type="match status" value="1"/>
</dbReference>
<feature type="modified residue" description="4-aspartylphosphate" evidence="6">
    <location>
        <position position="60"/>
    </location>
</feature>
<feature type="compositionally biased region" description="Pro residues" evidence="7">
    <location>
        <begin position="130"/>
        <end position="154"/>
    </location>
</feature>
<dbReference type="KEGG" id="hcu:MUN79_20035"/>
<name>A0A8T9Q1P5_9BACT</name>
<evidence type="ECO:0000259" key="8">
    <source>
        <dbReference type="PROSITE" id="PS50110"/>
    </source>
</evidence>
<keyword evidence="2" id="KW-0902">Two-component regulatory system</keyword>
<dbReference type="InterPro" id="IPR001789">
    <property type="entry name" value="Sig_transdc_resp-reg_receiver"/>
</dbReference>
<dbReference type="GO" id="GO:0006355">
    <property type="term" value="P:regulation of DNA-templated transcription"/>
    <property type="evidence" value="ECO:0007669"/>
    <property type="project" value="TreeGrafter"/>
</dbReference>
<evidence type="ECO:0000313" key="10">
    <source>
        <dbReference type="Proteomes" id="UP000831796"/>
    </source>
</evidence>
<dbReference type="GO" id="GO:0032993">
    <property type="term" value="C:protein-DNA complex"/>
    <property type="evidence" value="ECO:0007669"/>
    <property type="project" value="TreeGrafter"/>
</dbReference>
<evidence type="ECO:0000256" key="4">
    <source>
        <dbReference type="ARBA" id="ARBA00023125"/>
    </source>
</evidence>
<keyword evidence="5" id="KW-0804">Transcription</keyword>